<protein>
    <submittedName>
        <fullName evidence="1">Uncharacterized protein</fullName>
    </submittedName>
</protein>
<dbReference type="HOGENOM" id="CLU_2990554_0_0_9"/>
<sequence length="57" mass="6202">MRSNELHIMGFYAKIGTNGQKEMSLWQAGTTPAGGVTEDERADNSQGMCESALLRLV</sequence>
<dbReference type="Proteomes" id="UP000004968">
    <property type="component" value="Unassembled WGS sequence"/>
</dbReference>
<organism evidence="1 2">
    <name type="scientific">Hungatella hathewayi DSM 13479</name>
    <dbReference type="NCBI Taxonomy" id="566550"/>
    <lineage>
        <taxon>Bacteria</taxon>
        <taxon>Bacillati</taxon>
        <taxon>Bacillota</taxon>
        <taxon>Clostridia</taxon>
        <taxon>Lachnospirales</taxon>
        <taxon>Lachnospiraceae</taxon>
        <taxon>Hungatella</taxon>
    </lineage>
</organism>
<reference evidence="1 2" key="1">
    <citation type="submission" date="2010-01" db="EMBL/GenBank/DDBJ databases">
        <authorList>
            <person name="Weinstock G."/>
            <person name="Sodergren E."/>
            <person name="Clifton S."/>
            <person name="Fulton L."/>
            <person name="Fulton B."/>
            <person name="Courtney L."/>
            <person name="Fronick C."/>
            <person name="Harrison M."/>
            <person name="Strong C."/>
            <person name="Farmer C."/>
            <person name="Delahaunty K."/>
            <person name="Markovic C."/>
            <person name="Hall O."/>
            <person name="Minx P."/>
            <person name="Tomlinson C."/>
            <person name="Mitreva M."/>
            <person name="Nelson J."/>
            <person name="Hou S."/>
            <person name="Wollam A."/>
            <person name="Pepin K.H."/>
            <person name="Johnson M."/>
            <person name="Bhonagiri V."/>
            <person name="Nash W.E."/>
            <person name="Warren W."/>
            <person name="Chinwalla A."/>
            <person name="Mardis E.R."/>
            <person name="Wilson R.K."/>
        </authorList>
    </citation>
    <scope>NUCLEOTIDE SEQUENCE [LARGE SCALE GENOMIC DNA]</scope>
    <source>
        <strain evidence="1 2">DSM 13479</strain>
    </source>
</reference>
<name>D3AQK0_9FIRM</name>
<comment type="caution">
    <text evidence="1">The sequence shown here is derived from an EMBL/GenBank/DDBJ whole genome shotgun (WGS) entry which is preliminary data.</text>
</comment>
<proteinExistence type="predicted"/>
<gene>
    <name evidence="1" type="ORF">CLOSTHATH_05906</name>
</gene>
<evidence type="ECO:0000313" key="2">
    <source>
        <dbReference type="Proteomes" id="UP000004968"/>
    </source>
</evidence>
<dbReference type="EMBL" id="ACIO01000658">
    <property type="protein sequence ID" value="EFC95904.1"/>
    <property type="molecule type" value="Genomic_DNA"/>
</dbReference>
<dbReference type="AlphaFoldDB" id="D3AQK0"/>
<evidence type="ECO:0000313" key="1">
    <source>
        <dbReference type="EMBL" id="EFC95904.1"/>
    </source>
</evidence>
<accession>D3AQK0</accession>